<dbReference type="Gene3D" id="3.40.50.150">
    <property type="entry name" value="Vaccinia Virus protein VP39"/>
    <property type="match status" value="1"/>
</dbReference>
<comment type="caution">
    <text evidence="2">The sequence shown here is derived from an EMBL/GenBank/DDBJ whole genome shotgun (WGS) entry which is preliminary data.</text>
</comment>
<dbReference type="CDD" id="cd02440">
    <property type="entry name" value="AdoMet_MTases"/>
    <property type="match status" value="1"/>
</dbReference>
<dbReference type="Gene3D" id="1.10.10.10">
    <property type="entry name" value="Winged helix-like DNA-binding domain superfamily/Winged helix DNA-binding domain"/>
    <property type="match status" value="1"/>
</dbReference>
<dbReference type="RefSeq" id="WP_344860980.1">
    <property type="nucleotide sequence ID" value="NZ_BAAAZN010000006.1"/>
</dbReference>
<name>A0ABP6WER3_9PSEU</name>
<dbReference type="Pfam" id="PF13649">
    <property type="entry name" value="Methyltransf_25"/>
    <property type="match status" value="1"/>
</dbReference>
<evidence type="ECO:0000313" key="3">
    <source>
        <dbReference type="Proteomes" id="UP001500689"/>
    </source>
</evidence>
<dbReference type="InterPro" id="IPR036388">
    <property type="entry name" value="WH-like_DNA-bd_sf"/>
</dbReference>
<accession>A0ABP6WER3</accession>
<dbReference type="SUPFAM" id="SSF53335">
    <property type="entry name" value="S-adenosyl-L-methionine-dependent methyltransferases"/>
    <property type="match status" value="1"/>
</dbReference>
<reference evidence="3" key="1">
    <citation type="journal article" date="2019" name="Int. J. Syst. Evol. Microbiol.">
        <title>The Global Catalogue of Microorganisms (GCM) 10K type strain sequencing project: providing services to taxonomists for standard genome sequencing and annotation.</title>
        <authorList>
            <consortium name="The Broad Institute Genomics Platform"/>
            <consortium name="The Broad Institute Genome Sequencing Center for Infectious Disease"/>
            <person name="Wu L."/>
            <person name="Ma J."/>
        </authorList>
    </citation>
    <scope>NUCLEOTIDE SEQUENCE [LARGE SCALE GENOMIC DNA]</scope>
    <source>
        <strain evidence="3">JCM 16898</strain>
    </source>
</reference>
<evidence type="ECO:0000259" key="1">
    <source>
        <dbReference type="Pfam" id="PF13649"/>
    </source>
</evidence>
<protein>
    <recommendedName>
        <fullName evidence="1">Methyltransferase domain-containing protein</fullName>
    </recommendedName>
</protein>
<organism evidence="2 3">
    <name type="scientific">Amycolatopsis ultiminotia</name>
    <dbReference type="NCBI Taxonomy" id="543629"/>
    <lineage>
        <taxon>Bacteria</taxon>
        <taxon>Bacillati</taxon>
        <taxon>Actinomycetota</taxon>
        <taxon>Actinomycetes</taxon>
        <taxon>Pseudonocardiales</taxon>
        <taxon>Pseudonocardiaceae</taxon>
        <taxon>Amycolatopsis</taxon>
    </lineage>
</organism>
<keyword evidence="3" id="KW-1185">Reference proteome</keyword>
<dbReference type="PANTHER" id="PTHR43667">
    <property type="entry name" value="CYCLOPROPANE-FATTY-ACYL-PHOSPHOLIPID SYNTHASE"/>
    <property type="match status" value="1"/>
</dbReference>
<evidence type="ECO:0000313" key="2">
    <source>
        <dbReference type="EMBL" id="GAA3548395.1"/>
    </source>
</evidence>
<dbReference type="InterPro" id="IPR029063">
    <property type="entry name" value="SAM-dependent_MTases_sf"/>
</dbReference>
<dbReference type="Proteomes" id="UP001500689">
    <property type="component" value="Unassembled WGS sequence"/>
</dbReference>
<dbReference type="PANTHER" id="PTHR43667:SF2">
    <property type="entry name" value="FATTY ACID C-METHYL TRANSFERASE"/>
    <property type="match status" value="1"/>
</dbReference>
<dbReference type="EMBL" id="BAAAZN010000006">
    <property type="protein sequence ID" value="GAA3548395.1"/>
    <property type="molecule type" value="Genomic_DNA"/>
</dbReference>
<gene>
    <name evidence="2" type="ORF">GCM10022222_34970</name>
</gene>
<dbReference type="InterPro" id="IPR050723">
    <property type="entry name" value="CFA/CMAS"/>
</dbReference>
<dbReference type="InterPro" id="IPR041698">
    <property type="entry name" value="Methyltransf_25"/>
</dbReference>
<sequence>MPEDVVQLQAALAARSVVKNWSTGAELVELLRTAHEAGWLSRLRNGTTAVALAASTGIPVESAADVLSVLGSAEVVEADGGSWHLTPSFAALVDGVAGVDLSATLASTDLTRAEIARAAEPANGLDGAQALTVARDSGVRVGPGAQALYGLIYQALPEYRGLLEQGGPVLDVGSGIGGTLLTTVSLFDQLHGVGVEVVAEIATELRSRTQAAGLADRVEIRAVDARELNDEGVFAASFWAQPFFAGDARPGTLAAIHRALRPGGLLLMQELFPPLTEQAGAREHLDQLFHRRAGATFGRSAEELAAEAEKAGFHDPEITTTALGRVLTVRR</sequence>
<feature type="domain" description="Methyltransferase" evidence="1">
    <location>
        <begin position="169"/>
        <end position="264"/>
    </location>
</feature>
<proteinExistence type="predicted"/>